<feature type="transmembrane region" description="Helical" evidence="9">
    <location>
        <begin position="439"/>
        <end position="468"/>
    </location>
</feature>
<evidence type="ECO:0000256" key="8">
    <source>
        <dbReference type="ARBA" id="ARBA00023136"/>
    </source>
</evidence>
<keyword evidence="7" id="KW-0333">Golgi apparatus</keyword>
<evidence type="ECO:0000256" key="7">
    <source>
        <dbReference type="ARBA" id="ARBA00023034"/>
    </source>
</evidence>
<feature type="transmembrane region" description="Helical" evidence="9">
    <location>
        <begin position="410"/>
        <end position="433"/>
    </location>
</feature>
<gene>
    <name evidence="10" type="ORF">LdCL_340043900</name>
</gene>
<dbReference type="PANTHER" id="PTHR10766:SF55">
    <property type="entry name" value="TRANSMEMBRANE 9 SUPERFAMILY MEMBER 4"/>
    <property type="match status" value="1"/>
</dbReference>
<feature type="transmembrane region" description="Helical" evidence="9">
    <location>
        <begin position="373"/>
        <end position="398"/>
    </location>
</feature>
<dbReference type="AlphaFoldDB" id="A0A3Q8IHT3"/>
<comment type="similarity">
    <text evidence="3 9">Belongs to the nonaspanin (TM9SF) (TC 9.A.2) family.</text>
</comment>
<protein>
    <recommendedName>
        <fullName evidence="9">Transmembrane 9 superfamily member</fullName>
    </recommendedName>
</protein>
<feature type="transmembrane region" description="Helical" evidence="9">
    <location>
        <begin position="494"/>
        <end position="521"/>
    </location>
</feature>
<evidence type="ECO:0000256" key="4">
    <source>
        <dbReference type="ARBA" id="ARBA00022692"/>
    </source>
</evidence>
<dbReference type="VEuPathDB" id="TriTrypDB:LdBPK_343450.1"/>
<evidence type="ECO:0000313" key="11">
    <source>
        <dbReference type="Proteomes" id="UP000274082"/>
    </source>
</evidence>
<organism evidence="10 11">
    <name type="scientific">Leishmania donovani</name>
    <dbReference type="NCBI Taxonomy" id="5661"/>
    <lineage>
        <taxon>Eukaryota</taxon>
        <taxon>Discoba</taxon>
        <taxon>Euglenozoa</taxon>
        <taxon>Kinetoplastea</taxon>
        <taxon>Metakinetoplastina</taxon>
        <taxon>Trypanosomatida</taxon>
        <taxon>Trypanosomatidae</taxon>
        <taxon>Leishmaniinae</taxon>
        <taxon>Leishmania</taxon>
    </lineage>
</organism>
<dbReference type="EMBL" id="CP029533">
    <property type="protein sequence ID" value="AYU82712.1"/>
    <property type="molecule type" value="Genomic_DNA"/>
</dbReference>
<dbReference type="GO" id="GO:0072657">
    <property type="term" value="P:protein localization to membrane"/>
    <property type="evidence" value="ECO:0007669"/>
    <property type="project" value="TreeGrafter"/>
</dbReference>
<dbReference type="GO" id="GO:0005794">
    <property type="term" value="C:Golgi apparatus"/>
    <property type="evidence" value="ECO:0007669"/>
    <property type="project" value="UniProtKB-SubCell"/>
</dbReference>
<proteinExistence type="inferred from homology"/>
<feature type="transmembrane region" description="Helical" evidence="9">
    <location>
        <begin position="567"/>
        <end position="585"/>
    </location>
</feature>
<comment type="subcellular location">
    <subcellularLocation>
        <location evidence="2">Golgi apparatus</location>
    </subcellularLocation>
    <subcellularLocation>
        <location evidence="1">Membrane</location>
        <topology evidence="1">Multi-pass membrane protein</topology>
    </subcellularLocation>
</comment>
<dbReference type="GO" id="GO:0016020">
    <property type="term" value="C:membrane"/>
    <property type="evidence" value="ECO:0007669"/>
    <property type="project" value="UniProtKB-SubCell"/>
</dbReference>
<dbReference type="InterPro" id="IPR004240">
    <property type="entry name" value="EMP70"/>
</dbReference>
<keyword evidence="4 9" id="KW-0812">Transmembrane</keyword>
<keyword evidence="6 9" id="KW-1133">Transmembrane helix</keyword>
<dbReference type="VEuPathDB" id="TriTrypDB:LdCL_340043900"/>
<evidence type="ECO:0000256" key="5">
    <source>
        <dbReference type="ARBA" id="ARBA00022729"/>
    </source>
</evidence>
<dbReference type="Proteomes" id="UP000274082">
    <property type="component" value="Chromosome 34"/>
</dbReference>
<evidence type="ECO:0000256" key="6">
    <source>
        <dbReference type="ARBA" id="ARBA00022989"/>
    </source>
</evidence>
<feature type="transmembrane region" description="Helical" evidence="9">
    <location>
        <begin position="278"/>
        <end position="298"/>
    </location>
</feature>
<evidence type="ECO:0000256" key="9">
    <source>
        <dbReference type="RuleBase" id="RU363079"/>
    </source>
</evidence>
<evidence type="ECO:0000256" key="3">
    <source>
        <dbReference type="ARBA" id="ARBA00005227"/>
    </source>
</evidence>
<feature type="transmembrane region" description="Helical" evidence="9">
    <location>
        <begin position="527"/>
        <end position="555"/>
    </location>
</feature>
<evidence type="ECO:0000313" key="10">
    <source>
        <dbReference type="EMBL" id="AYU82712.1"/>
    </source>
</evidence>
<evidence type="ECO:0000256" key="1">
    <source>
        <dbReference type="ARBA" id="ARBA00004141"/>
    </source>
</evidence>
<reference evidence="10 11" key="1">
    <citation type="journal article" date="2018" name="Sci. Rep.">
        <title>A complete Leishmania donovani reference genome identifies novel genetic variations associated with virulence.</title>
        <authorList>
            <person name="Lypaczewski P."/>
            <person name="Hoshizaki J."/>
            <person name="Zhang W.-W."/>
            <person name="McCall L.-I."/>
            <person name="Torcivia-Rodriguez J."/>
            <person name="Simonyan V."/>
            <person name="Kaur A."/>
            <person name="Dewar K."/>
            <person name="Matlashewski G."/>
        </authorList>
    </citation>
    <scope>NUCLEOTIDE SEQUENCE [LARGE SCALE GENOMIC DNA]</scope>
    <source>
        <strain evidence="10 11">LdCL</strain>
    </source>
</reference>
<dbReference type="OrthoDB" id="1666796at2759"/>
<name>A0A3Q8IHT3_LEIDO</name>
<keyword evidence="8 9" id="KW-0472">Membrane</keyword>
<accession>A0A3Q8IHT3</accession>
<sequence length="637" mass="70751">MRLGKQVPGSARHMRAGRAPILVAALVLLCATVFASAGITGYSTGTIISPQANAYRSRRTLSPMDYYKLPVCQPSDEVMKARREHPLIGDILTGNRLVPTMFEFRVGEDVKCATLCDASFTVKAVRRANYMINNDYYVRMFLDNKPLVSASPHEGSNAYLLGYPLGAQNDVEKTQVKTNIIHNHLDFTIRIKNRAISQFTGEEVVGFKVVARSLAEVGTCTATAFQHSSRPYILPSYRDGKYLKVPFTYSVTWERSNEEYPIEHRIGEDTQRRGHKIAALYGVLLTMLTGVVVAFVMLRTVRKDLAVYLDEELDEREIREESGWKLVRGDVFRPPQQAAALATAVGAGCQIAATMLSSVFLCAIHVVDSTHRGTFLSTVIALFLIGHVVSGFVTTRLLKLFGMATWKSAMCCMAAFPAALGGGVMLLNLIHWAKHSTAAIPFLTVVGIILSWLLISLPFGCYGIYWGFKMDTLAVTARVSSIPRLIPEDADSMTLYYVLAGSLVPFIACCVEIPFALNAFWREEPMYLYGFLTFFSIALVVLCAEVGIVVTYFTLRGEDYRWWWRSYSALATTGIHLFAYSILFLKRSLQIRALSSIILFLGYMLGASIMFGMALGSIGFIGSFWLVQKMYASIKAE</sequence>
<evidence type="ECO:0000256" key="2">
    <source>
        <dbReference type="ARBA" id="ARBA00004555"/>
    </source>
</evidence>
<keyword evidence="5" id="KW-0732">Signal</keyword>
<dbReference type="PANTHER" id="PTHR10766">
    <property type="entry name" value="TRANSMEMBRANE 9 SUPERFAMILY PROTEIN"/>
    <property type="match status" value="1"/>
</dbReference>
<feature type="transmembrane region" description="Helical" evidence="9">
    <location>
        <begin position="338"/>
        <end position="367"/>
    </location>
</feature>
<dbReference type="VEuPathDB" id="TriTrypDB:LDHU3_34.5680"/>
<dbReference type="Pfam" id="PF02990">
    <property type="entry name" value="EMP70"/>
    <property type="match status" value="1"/>
</dbReference>
<keyword evidence="11" id="KW-1185">Reference proteome</keyword>
<feature type="transmembrane region" description="Helical" evidence="9">
    <location>
        <begin position="597"/>
        <end position="627"/>
    </location>
</feature>